<proteinExistence type="inferred from homology"/>
<dbReference type="PANTHER" id="PTHR47222">
    <property type="entry name" value="ZINC FINGER PROTEIN 532-RELATED"/>
    <property type="match status" value="1"/>
</dbReference>
<keyword evidence="6" id="KW-0479">Metal-binding</keyword>
<dbReference type="Pfam" id="PF16622">
    <property type="entry name" value="zf-C2H2_11"/>
    <property type="match status" value="1"/>
</dbReference>
<evidence type="ECO:0000256" key="2">
    <source>
        <dbReference type="ARBA" id="ARBA00004123"/>
    </source>
</evidence>
<keyword evidence="4" id="KW-1017">Isopeptide bond</keyword>
<evidence type="ECO:0000256" key="6">
    <source>
        <dbReference type="ARBA" id="ARBA00022723"/>
    </source>
</evidence>
<dbReference type="AlphaFoldDB" id="A0A4Z2BLA4"/>
<dbReference type="Gene3D" id="3.30.160.60">
    <property type="entry name" value="Classic Zinc Finger"/>
    <property type="match status" value="3"/>
</dbReference>
<keyword evidence="20" id="KW-1185">Reference proteome</keyword>
<reference evidence="19 20" key="1">
    <citation type="submission" date="2019-04" db="EMBL/GenBank/DDBJ databases">
        <title>The sequence and de novo assembly of Takifugu bimaculatus genome using PacBio and Hi-C technologies.</title>
        <authorList>
            <person name="Xu P."/>
            <person name="Liu B."/>
            <person name="Zhou Z."/>
        </authorList>
    </citation>
    <scope>NUCLEOTIDE SEQUENCE [LARGE SCALE GENOMIC DNA]</scope>
    <source>
        <strain evidence="19">TB-2018</strain>
        <tissue evidence="19">Muscle</tissue>
    </source>
</reference>
<comment type="similarity">
    <text evidence="3">Belongs to the krueppel C2H2-type zinc-finger protein family.</text>
</comment>
<dbReference type="PANTHER" id="PTHR47222:SF3">
    <property type="entry name" value="ZINC FINGER PROTEIN 532"/>
    <property type="match status" value="1"/>
</dbReference>
<dbReference type="GO" id="GO:0008270">
    <property type="term" value="F:zinc ion binding"/>
    <property type="evidence" value="ECO:0007669"/>
    <property type="project" value="UniProtKB-KW"/>
</dbReference>
<keyword evidence="7" id="KW-0677">Repeat</keyword>
<feature type="domain" description="C2H2-type" evidence="18">
    <location>
        <begin position="154"/>
        <end position="177"/>
    </location>
</feature>
<evidence type="ECO:0000256" key="9">
    <source>
        <dbReference type="ARBA" id="ARBA00022833"/>
    </source>
</evidence>
<evidence type="ECO:0000259" key="18">
    <source>
        <dbReference type="PROSITE" id="PS50157"/>
    </source>
</evidence>
<evidence type="ECO:0000256" key="7">
    <source>
        <dbReference type="ARBA" id="ARBA00022737"/>
    </source>
</evidence>
<evidence type="ECO:0000256" key="1">
    <source>
        <dbReference type="ARBA" id="ARBA00003767"/>
    </source>
</evidence>
<feature type="region of interest" description="Disordered" evidence="17">
    <location>
        <begin position="1"/>
        <end position="22"/>
    </location>
</feature>
<dbReference type="SMART" id="SM00355">
    <property type="entry name" value="ZnF_C2H2"/>
    <property type="match status" value="7"/>
</dbReference>
<dbReference type="FunFam" id="3.30.160.60:FF:003507">
    <property type="entry name" value="Zinc finger protein 226-like Protein"/>
    <property type="match status" value="1"/>
</dbReference>
<dbReference type="InterPro" id="IPR041697">
    <property type="entry name" value="Znf-C2H2_11"/>
</dbReference>
<keyword evidence="10" id="KW-0832">Ubl conjugation</keyword>
<keyword evidence="8 16" id="KW-0863">Zinc-finger</keyword>
<dbReference type="GO" id="GO:0005634">
    <property type="term" value="C:nucleus"/>
    <property type="evidence" value="ECO:0007669"/>
    <property type="project" value="UniProtKB-SubCell"/>
</dbReference>
<dbReference type="PROSITE" id="PS00028">
    <property type="entry name" value="ZINC_FINGER_C2H2_1"/>
    <property type="match status" value="4"/>
</dbReference>
<keyword evidence="14" id="KW-0804">Transcription</keyword>
<comment type="subcellular location">
    <subcellularLocation>
        <location evidence="2">Nucleus</location>
    </subcellularLocation>
</comment>
<comment type="caution">
    <text evidence="19">The sequence shown here is derived from an EMBL/GenBank/DDBJ whole genome shotgun (WGS) entry which is preliminary data.</text>
</comment>
<accession>A0A4Z2BLA4</accession>
<evidence type="ECO:0000256" key="4">
    <source>
        <dbReference type="ARBA" id="ARBA00022499"/>
    </source>
</evidence>
<feature type="compositionally biased region" description="Polar residues" evidence="17">
    <location>
        <begin position="7"/>
        <end position="18"/>
    </location>
</feature>
<dbReference type="InterPro" id="IPR045914">
    <property type="entry name" value="Zn532-like"/>
</dbReference>
<keyword evidence="11" id="KW-0007">Acetylation</keyword>
<feature type="domain" description="C2H2-type" evidence="18">
    <location>
        <begin position="184"/>
        <end position="212"/>
    </location>
</feature>
<evidence type="ECO:0000256" key="14">
    <source>
        <dbReference type="ARBA" id="ARBA00023163"/>
    </source>
</evidence>
<feature type="domain" description="C2H2-type" evidence="18">
    <location>
        <begin position="29"/>
        <end position="56"/>
    </location>
</feature>
<gene>
    <name evidence="19" type="ORF">fugu_019348</name>
</gene>
<dbReference type="Pfam" id="PF00096">
    <property type="entry name" value="zf-C2H2"/>
    <property type="match status" value="1"/>
</dbReference>
<dbReference type="SUPFAM" id="SSF57667">
    <property type="entry name" value="beta-beta-alpha zinc fingers"/>
    <property type="match status" value="2"/>
</dbReference>
<dbReference type="EMBL" id="SWLE01000014">
    <property type="protein sequence ID" value="TNM92336.1"/>
    <property type="molecule type" value="Genomic_DNA"/>
</dbReference>
<feature type="domain" description="C2H2-type" evidence="18">
    <location>
        <begin position="327"/>
        <end position="355"/>
    </location>
</feature>
<protein>
    <recommendedName>
        <fullName evidence="18">C2H2-type domain-containing protein</fullName>
    </recommendedName>
</protein>
<dbReference type="GO" id="GO:0003677">
    <property type="term" value="F:DNA binding"/>
    <property type="evidence" value="ECO:0007669"/>
    <property type="project" value="UniProtKB-KW"/>
</dbReference>
<name>A0A4Z2BLA4_9TELE</name>
<keyword evidence="12" id="KW-0805">Transcription regulation</keyword>
<feature type="region of interest" description="Disordered" evidence="17">
    <location>
        <begin position="192"/>
        <end position="211"/>
    </location>
</feature>
<evidence type="ECO:0000256" key="13">
    <source>
        <dbReference type="ARBA" id="ARBA00023125"/>
    </source>
</evidence>
<evidence type="ECO:0000256" key="17">
    <source>
        <dbReference type="SAM" id="MobiDB-lite"/>
    </source>
</evidence>
<comment type="function">
    <text evidence="1">May be involved in transcriptional regulation.</text>
</comment>
<organism evidence="19 20">
    <name type="scientific">Takifugu bimaculatus</name>
    <dbReference type="NCBI Taxonomy" id="433685"/>
    <lineage>
        <taxon>Eukaryota</taxon>
        <taxon>Metazoa</taxon>
        <taxon>Chordata</taxon>
        <taxon>Craniata</taxon>
        <taxon>Vertebrata</taxon>
        <taxon>Euteleostomi</taxon>
        <taxon>Actinopterygii</taxon>
        <taxon>Neopterygii</taxon>
        <taxon>Teleostei</taxon>
        <taxon>Neoteleostei</taxon>
        <taxon>Acanthomorphata</taxon>
        <taxon>Eupercaria</taxon>
        <taxon>Tetraodontiformes</taxon>
        <taxon>Tetradontoidea</taxon>
        <taxon>Tetraodontidae</taxon>
        <taxon>Takifugu</taxon>
    </lineage>
</organism>
<feature type="region of interest" description="Disordered" evidence="17">
    <location>
        <begin position="108"/>
        <end position="152"/>
    </location>
</feature>
<evidence type="ECO:0000256" key="5">
    <source>
        <dbReference type="ARBA" id="ARBA00022553"/>
    </source>
</evidence>
<keyword evidence="9" id="KW-0862">Zinc</keyword>
<dbReference type="Proteomes" id="UP000516260">
    <property type="component" value="Chromosome 21"/>
</dbReference>
<sequence>MAFKSAPGTQSHAATQHPGTKPGEPKMIYKCSMCDTVFTLQSLLCTHFDQHVVNHKVAVFKCPDCSMHFGQKQLMLDHIKAIHGTIKTIEGPPNLGIHLPLSTKLSNSNCTNGNSSNNKDGGTNGGHGNREKKTSSSPMKKITSEHNNPSDSGYKCAECNNLFTSREIFMAHMKHEHGKILKKHPCRQCDKSFSSSHSLSRHNRLKHKGPRKLYSCPHCPSQPFTKRVLLDQHIQLTHGDKDQEGKNVKCDHTEASPDKKMTLGTKRKTDEDDGAGLNSRTSESQPLKRLKVNIPKVHKCAVCSFTTEDLAAFHGHIPQHKCDGSSHQCQQCGLCYTSHRSLARHLFIVHRLKEPQGLTRCNGRGAHDDESQQENQLDVTD</sequence>
<evidence type="ECO:0000313" key="19">
    <source>
        <dbReference type="EMBL" id="TNM92336.1"/>
    </source>
</evidence>
<dbReference type="InterPro" id="IPR036236">
    <property type="entry name" value="Znf_C2H2_sf"/>
</dbReference>
<evidence type="ECO:0000256" key="10">
    <source>
        <dbReference type="ARBA" id="ARBA00022843"/>
    </source>
</evidence>
<dbReference type="InterPro" id="IPR013087">
    <property type="entry name" value="Znf_C2H2_type"/>
</dbReference>
<evidence type="ECO:0000256" key="15">
    <source>
        <dbReference type="ARBA" id="ARBA00023242"/>
    </source>
</evidence>
<feature type="compositionally biased region" description="Basic and acidic residues" evidence="17">
    <location>
        <begin position="238"/>
        <end position="261"/>
    </location>
</feature>
<feature type="compositionally biased region" description="Low complexity" evidence="17">
    <location>
        <begin position="108"/>
        <end position="118"/>
    </location>
</feature>
<dbReference type="FunFam" id="3.30.160.60:FF:001446">
    <property type="entry name" value="Zinc finger protein 532"/>
    <property type="match status" value="1"/>
</dbReference>
<evidence type="ECO:0000256" key="16">
    <source>
        <dbReference type="PROSITE-ProRule" id="PRU00042"/>
    </source>
</evidence>
<feature type="region of interest" description="Disordered" evidence="17">
    <location>
        <begin position="237"/>
        <end position="284"/>
    </location>
</feature>
<keyword evidence="15" id="KW-0539">Nucleus</keyword>
<feature type="region of interest" description="Disordered" evidence="17">
    <location>
        <begin position="362"/>
        <end position="381"/>
    </location>
</feature>
<evidence type="ECO:0000256" key="3">
    <source>
        <dbReference type="ARBA" id="ARBA00006991"/>
    </source>
</evidence>
<evidence type="ECO:0000256" key="11">
    <source>
        <dbReference type="ARBA" id="ARBA00022990"/>
    </source>
</evidence>
<evidence type="ECO:0000256" key="12">
    <source>
        <dbReference type="ARBA" id="ARBA00023015"/>
    </source>
</evidence>
<feature type="domain" description="C2H2-type" evidence="18">
    <location>
        <begin position="60"/>
        <end position="88"/>
    </location>
</feature>
<keyword evidence="13" id="KW-0238">DNA-binding</keyword>
<evidence type="ECO:0000256" key="8">
    <source>
        <dbReference type="ARBA" id="ARBA00022771"/>
    </source>
</evidence>
<feature type="compositionally biased region" description="Basic residues" evidence="17">
    <location>
        <begin position="199"/>
        <end position="211"/>
    </location>
</feature>
<dbReference type="PROSITE" id="PS50157">
    <property type="entry name" value="ZINC_FINGER_C2H2_2"/>
    <property type="match status" value="5"/>
</dbReference>
<evidence type="ECO:0000313" key="20">
    <source>
        <dbReference type="Proteomes" id="UP000516260"/>
    </source>
</evidence>
<keyword evidence="5" id="KW-0597">Phosphoprotein</keyword>